<keyword evidence="2" id="KW-1185">Reference proteome</keyword>
<name>A0A9D3ZZS2_9ROSI</name>
<reference evidence="1 2" key="1">
    <citation type="journal article" date="2021" name="Plant Biotechnol. J.">
        <title>Multi-omics assisted identification of the key and species-specific regulatory components of drought-tolerant mechanisms in Gossypium stocksii.</title>
        <authorList>
            <person name="Yu D."/>
            <person name="Ke L."/>
            <person name="Zhang D."/>
            <person name="Wu Y."/>
            <person name="Sun Y."/>
            <person name="Mei J."/>
            <person name="Sun J."/>
            <person name="Sun Y."/>
        </authorList>
    </citation>
    <scope>NUCLEOTIDE SEQUENCE [LARGE SCALE GENOMIC DNA]</scope>
    <source>
        <strain evidence="2">cv. E1</strain>
        <tissue evidence="1">Leaf</tissue>
    </source>
</reference>
<evidence type="ECO:0000313" key="2">
    <source>
        <dbReference type="Proteomes" id="UP000828251"/>
    </source>
</evidence>
<dbReference type="OrthoDB" id="1661001at2759"/>
<comment type="caution">
    <text evidence="1">The sequence shown here is derived from an EMBL/GenBank/DDBJ whole genome shotgun (WGS) entry which is preliminary data.</text>
</comment>
<dbReference type="EMBL" id="JAIQCV010000008">
    <property type="protein sequence ID" value="KAH1074673.1"/>
    <property type="molecule type" value="Genomic_DNA"/>
</dbReference>
<dbReference type="AlphaFoldDB" id="A0A9D3ZZS2"/>
<proteinExistence type="predicted"/>
<protein>
    <submittedName>
        <fullName evidence="1">Uncharacterized protein</fullName>
    </submittedName>
</protein>
<gene>
    <name evidence="1" type="ORF">J1N35_027001</name>
</gene>
<dbReference type="Proteomes" id="UP000828251">
    <property type="component" value="Unassembled WGS sequence"/>
</dbReference>
<sequence>MSLSFDKLILNDNDGTKNIGDGICVEEDDFNGTENLGLLMDFEDNNHSMSPSTSRVRIRRVDGARKIKTCMNNSDKAEFYGIVEILRCKMVEGVK</sequence>
<evidence type="ECO:0000313" key="1">
    <source>
        <dbReference type="EMBL" id="KAH1074673.1"/>
    </source>
</evidence>
<organism evidence="1 2">
    <name type="scientific">Gossypium stocksii</name>
    <dbReference type="NCBI Taxonomy" id="47602"/>
    <lineage>
        <taxon>Eukaryota</taxon>
        <taxon>Viridiplantae</taxon>
        <taxon>Streptophyta</taxon>
        <taxon>Embryophyta</taxon>
        <taxon>Tracheophyta</taxon>
        <taxon>Spermatophyta</taxon>
        <taxon>Magnoliopsida</taxon>
        <taxon>eudicotyledons</taxon>
        <taxon>Gunneridae</taxon>
        <taxon>Pentapetalae</taxon>
        <taxon>rosids</taxon>
        <taxon>malvids</taxon>
        <taxon>Malvales</taxon>
        <taxon>Malvaceae</taxon>
        <taxon>Malvoideae</taxon>
        <taxon>Gossypium</taxon>
    </lineage>
</organism>
<accession>A0A9D3ZZS2</accession>